<evidence type="ECO:0000313" key="1">
    <source>
        <dbReference type="EMBL" id="CAG8708177.1"/>
    </source>
</evidence>
<feature type="non-terminal residue" evidence="1">
    <location>
        <position position="219"/>
    </location>
</feature>
<organism evidence="1 2">
    <name type="scientific">Cetraspora pellucida</name>
    <dbReference type="NCBI Taxonomy" id="1433469"/>
    <lineage>
        <taxon>Eukaryota</taxon>
        <taxon>Fungi</taxon>
        <taxon>Fungi incertae sedis</taxon>
        <taxon>Mucoromycota</taxon>
        <taxon>Glomeromycotina</taxon>
        <taxon>Glomeromycetes</taxon>
        <taxon>Diversisporales</taxon>
        <taxon>Gigasporaceae</taxon>
        <taxon>Cetraspora</taxon>
    </lineage>
</organism>
<accession>A0ACA9PIJ7</accession>
<sequence>MKYIESEIKAIEEQEKNRDRLQTVLNAINQYGSKKEQIMYLNLKERIGRLSGKVYALPSQASIILLDEFEKVKEETVMFVVGQMTDREINFAYFDEFLEWDVDLNRVPDFVRSRCKRVNIQLLKFEERLEILKNRRDAFVREYFPSSIRGTESINGIEIKYDEDEYNKRYEPNNFTPDQQLIRERINDNFLKMCITEEFGVRGGIMNLVTVFDFLITFK</sequence>
<gene>
    <name evidence="1" type="ORF">SPELUC_LOCUS11654</name>
</gene>
<dbReference type="Proteomes" id="UP000789366">
    <property type="component" value="Unassembled WGS sequence"/>
</dbReference>
<reference evidence="1" key="1">
    <citation type="submission" date="2021-06" db="EMBL/GenBank/DDBJ databases">
        <authorList>
            <person name="Kallberg Y."/>
            <person name="Tangrot J."/>
            <person name="Rosling A."/>
        </authorList>
    </citation>
    <scope>NUCLEOTIDE SEQUENCE</scope>
    <source>
        <strain evidence="1">28 12/20/2015</strain>
    </source>
</reference>
<protein>
    <submittedName>
        <fullName evidence="1">4486_t:CDS:1</fullName>
    </submittedName>
</protein>
<dbReference type="EMBL" id="CAJVPW010025289">
    <property type="protein sequence ID" value="CAG8708177.1"/>
    <property type="molecule type" value="Genomic_DNA"/>
</dbReference>
<evidence type="ECO:0000313" key="2">
    <source>
        <dbReference type="Proteomes" id="UP000789366"/>
    </source>
</evidence>
<name>A0ACA9PIJ7_9GLOM</name>
<comment type="caution">
    <text evidence="1">The sequence shown here is derived from an EMBL/GenBank/DDBJ whole genome shotgun (WGS) entry which is preliminary data.</text>
</comment>
<proteinExistence type="predicted"/>
<keyword evidence="2" id="KW-1185">Reference proteome</keyword>